<keyword evidence="2 10" id="KW-1003">Cell membrane</keyword>
<feature type="transmembrane region" description="Helical" evidence="10">
    <location>
        <begin position="89"/>
        <end position="110"/>
    </location>
</feature>
<feature type="transmembrane region" description="Helical" evidence="10">
    <location>
        <begin position="160"/>
        <end position="181"/>
    </location>
</feature>
<feature type="transmembrane region" description="Helical" evidence="10">
    <location>
        <begin position="481"/>
        <end position="507"/>
    </location>
</feature>
<dbReference type="InterPro" id="IPR051050">
    <property type="entry name" value="Lipid_II_flippase_MurJ/MviN"/>
</dbReference>
<evidence type="ECO:0000256" key="9">
    <source>
        <dbReference type="ARBA" id="ARBA00061532"/>
    </source>
</evidence>
<dbReference type="GO" id="GO:0071555">
    <property type="term" value="P:cell wall organization"/>
    <property type="evidence" value="ECO:0007669"/>
    <property type="project" value="UniProtKB-UniRule"/>
</dbReference>
<feature type="transmembrane region" description="Helical" evidence="10">
    <location>
        <begin position="349"/>
        <end position="371"/>
    </location>
</feature>
<keyword evidence="6 10" id="KW-1133">Transmembrane helix</keyword>
<evidence type="ECO:0000256" key="1">
    <source>
        <dbReference type="ARBA" id="ARBA00004651"/>
    </source>
</evidence>
<keyword evidence="7 10" id="KW-0472">Membrane</keyword>
<name>A0A5C8PVF1_9HYPH</name>
<evidence type="ECO:0000256" key="5">
    <source>
        <dbReference type="ARBA" id="ARBA00022984"/>
    </source>
</evidence>
<feature type="transmembrane region" description="Helical" evidence="10">
    <location>
        <begin position="229"/>
        <end position="254"/>
    </location>
</feature>
<dbReference type="CDD" id="cd13123">
    <property type="entry name" value="MATE_MurJ_like"/>
    <property type="match status" value="1"/>
</dbReference>
<keyword evidence="10" id="KW-0997">Cell inner membrane</keyword>
<dbReference type="AlphaFoldDB" id="A0A5C8PVF1"/>
<proteinExistence type="inferred from homology"/>
<dbReference type="PRINTS" id="PR01806">
    <property type="entry name" value="VIRFACTRMVIN"/>
</dbReference>
<comment type="caution">
    <text evidence="12">The sequence shown here is derived from an EMBL/GenBank/DDBJ whole genome shotgun (WGS) entry which is preliminary data.</text>
</comment>
<dbReference type="GO" id="GO:0008360">
    <property type="term" value="P:regulation of cell shape"/>
    <property type="evidence" value="ECO:0007669"/>
    <property type="project" value="UniProtKB-UniRule"/>
</dbReference>
<evidence type="ECO:0000256" key="10">
    <source>
        <dbReference type="HAMAP-Rule" id="MF_02078"/>
    </source>
</evidence>
<dbReference type="OrthoDB" id="9816572at2"/>
<accession>A0A5C8PVF1</accession>
<dbReference type="Proteomes" id="UP000321638">
    <property type="component" value="Unassembled WGS sequence"/>
</dbReference>
<keyword evidence="3 10" id="KW-0812">Transmembrane</keyword>
<evidence type="ECO:0000256" key="3">
    <source>
        <dbReference type="ARBA" id="ARBA00022692"/>
    </source>
</evidence>
<dbReference type="UniPathway" id="UPA00219"/>
<dbReference type="RefSeq" id="WP_147845196.1">
    <property type="nucleotide sequence ID" value="NZ_VDUZ01000002.1"/>
</dbReference>
<keyword evidence="13" id="KW-1185">Reference proteome</keyword>
<sequence length="527" mass="55095">MSFARAVATVGGFTMLSRIAGFARDMVMAAVVGAGPVADAFFIAFKLPNFFRRLFAEGAFASAFVPLFAKELQAGGRASAVAFAREAQAALLVVLLPFTAALIVLMPWVMRALAPGLADDPATFALAVEFGRITFPYLLFISLVALYGGVLNSIEHFGEVAATPILLNLALIAVVLGLTPVMPNGGYAAATGVFIAGLVQFLWLIWACRREGVGVGLTRPVRSARVMRLLMLALPTAIAGGVQQIGTMLDVVWASFLPAGAISALWYADRVAQLPLGVVGVAIGTALLPLLARQMRAGEDAAAQANQNRAVEFALLLTLPSALALAVLAEPVVRILFERGSFGAGDTRRAAAALAAFAAGLPAFVLVKAFIPAFYAREDTRTPLYAAIVAIVVNVALNVSFLLGTRLEHVGIALATSLSGWVNAAFLGLSLRARRQFASDARLRRNAPRIVIATAAMTAALWLAVGWLAGPLHGGTLVGGLTLAGVCLAGGLIYGAASMLLGVLRLAELRSLLRRQPGAKRESTDVD</sequence>
<feature type="transmembrane region" description="Helical" evidence="10">
    <location>
        <begin position="450"/>
        <end position="469"/>
    </location>
</feature>
<evidence type="ECO:0000256" key="11">
    <source>
        <dbReference type="PIRNR" id="PIRNR002869"/>
    </source>
</evidence>
<evidence type="ECO:0000256" key="6">
    <source>
        <dbReference type="ARBA" id="ARBA00022989"/>
    </source>
</evidence>
<feature type="transmembrane region" description="Helical" evidence="10">
    <location>
        <begin position="383"/>
        <end position="403"/>
    </location>
</feature>
<dbReference type="NCBIfam" id="TIGR01695">
    <property type="entry name" value="murJ_mviN"/>
    <property type="match status" value="1"/>
</dbReference>
<dbReference type="PIRSF" id="PIRSF002869">
    <property type="entry name" value="MviN"/>
    <property type="match status" value="1"/>
</dbReference>
<dbReference type="PANTHER" id="PTHR47019">
    <property type="entry name" value="LIPID II FLIPPASE MURJ"/>
    <property type="match status" value="1"/>
</dbReference>
<evidence type="ECO:0000313" key="12">
    <source>
        <dbReference type="EMBL" id="TXL81840.1"/>
    </source>
</evidence>
<feature type="transmembrane region" description="Helical" evidence="10">
    <location>
        <begin position="409"/>
        <end position="429"/>
    </location>
</feature>
<dbReference type="GO" id="GO:0009252">
    <property type="term" value="P:peptidoglycan biosynthetic process"/>
    <property type="evidence" value="ECO:0007669"/>
    <property type="project" value="UniProtKB-UniRule"/>
</dbReference>
<keyword evidence="10 11" id="KW-0961">Cell wall biogenesis/degradation</keyword>
<keyword evidence="4 10" id="KW-0133">Cell shape</keyword>
<comment type="function">
    <text evidence="8 10 11">Involved in peptidoglycan biosynthesis. Transports lipid-linked peptidoglycan precursors from the inner to the outer leaflet of the cytoplasmic membrane.</text>
</comment>
<protein>
    <recommendedName>
        <fullName evidence="10">Probable lipid II flippase MurJ</fullName>
    </recommendedName>
</protein>
<feature type="transmembrane region" description="Helical" evidence="10">
    <location>
        <begin position="130"/>
        <end position="148"/>
    </location>
</feature>
<evidence type="ECO:0000313" key="13">
    <source>
        <dbReference type="Proteomes" id="UP000321638"/>
    </source>
</evidence>
<evidence type="ECO:0000256" key="2">
    <source>
        <dbReference type="ARBA" id="ARBA00022475"/>
    </source>
</evidence>
<feature type="transmembrane region" description="Helical" evidence="10">
    <location>
        <begin position="313"/>
        <end position="337"/>
    </location>
</feature>
<gene>
    <name evidence="10 12" type="primary">murJ</name>
    <name evidence="12" type="ORF">FHP25_01890</name>
</gene>
<dbReference type="EMBL" id="VDUZ01000002">
    <property type="protein sequence ID" value="TXL81840.1"/>
    <property type="molecule type" value="Genomic_DNA"/>
</dbReference>
<dbReference type="GO" id="GO:0034204">
    <property type="term" value="P:lipid translocation"/>
    <property type="evidence" value="ECO:0007669"/>
    <property type="project" value="TreeGrafter"/>
</dbReference>
<organism evidence="12 13">
    <name type="scientific">Vineibacter terrae</name>
    <dbReference type="NCBI Taxonomy" id="2586908"/>
    <lineage>
        <taxon>Bacteria</taxon>
        <taxon>Pseudomonadati</taxon>
        <taxon>Pseudomonadota</taxon>
        <taxon>Alphaproteobacteria</taxon>
        <taxon>Hyphomicrobiales</taxon>
        <taxon>Vineibacter</taxon>
    </lineage>
</organism>
<keyword evidence="10 11" id="KW-0813">Transport</keyword>
<dbReference type="PANTHER" id="PTHR47019:SF1">
    <property type="entry name" value="LIPID II FLIPPASE MURJ"/>
    <property type="match status" value="1"/>
</dbReference>
<evidence type="ECO:0000256" key="4">
    <source>
        <dbReference type="ARBA" id="ARBA00022960"/>
    </source>
</evidence>
<dbReference type="InterPro" id="IPR004268">
    <property type="entry name" value="MurJ"/>
</dbReference>
<evidence type="ECO:0000256" key="7">
    <source>
        <dbReference type="ARBA" id="ARBA00023136"/>
    </source>
</evidence>
<dbReference type="Pfam" id="PF03023">
    <property type="entry name" value="MurJ"/>
    <property type="match status" value="1"/>
</dbReference>
<reference evidence="12 13" key="1">
    <citation type="submission" date="2019-06" db="EMBL/GenBank/DDBJ databases">
        <title>New taxonomy in bacterial strain CC-CFT640, isolated from vineyard.</title>
        <authorList>
            <person name="Lin S.-Y."/>
            <person name="Tsai C.-F."/>
            <person name="Young C.-C."/>
        </authorList>
    </citation>
    <scope>NUCLEOTIDE SEQUENCE [LARGE SCALE GENOMIC DNA]</scope>
    <source>
        <strain evidence="12 13">CC-CFT640</strain>
    </source>
</reference>
<comment type="similarity">
    <text evidence="9 10 11">Belongs to the MurJ/MviN family.</text>
</comment>
<dbReference type="GO" id="GO:0005886">
    <property type="term" value="C:plasma membrane"/>
    <property type="evidence" value="ECO:0007669"/>
    <property type="project" value="UniProtKB-SubCell"/>
</dbReference>
<dbReference type="GO" id="GO:0015648">
    <property type="term" value="F:lipid-linked peptidoglycan transporter activity"/>
    <property type="evidence" value="ECO:0007669"/>
    <property type="project" value="UniProtKB-UniRule"/>
</dbReference>
<comment type="pathway">
    <text evidence="10">Cell wall biogenesis; peptidoglycan biosynthesis.</text>
</comment>
<keyword evidence="5 10" id="KW-0573">Peptidoglycan synthesis</keyword>
<comment type="subcellular location">
    <subcellularLocation>
        <location evidence="10">Cell inner membrane</location>
        <topology evidence="10">Multi-pass membrane protein</topology>
    </subcellularLocation>
    <subcellularLocation>
        <location evidence="1">Cell membrane</location>
        <topology evidence="1">Multi-pass membrane protein</topology>
    </subcellularLocation>
</comment>
<feature type="transmembrane region" description="Helical" evidence="10">
    <location>
        <begin position="274"/>
        <end position="292"/>
    </location>
</feature>
<evidence type="ECO:0000256" key="8">
    <source>
        <dbReference type="ARBA" id="ARBA00060041"/>
    </source>
</evidence>
<dbReference type="HAMAP" id="MF_02078">
    <property type="entry name" value="MurJ_MviN"/>
    <property type="match status" value="1"/>
</dbReference>
<feature type="transmembrane region" description="Helical" evidence="10">
    <location>
        <begin position="187"/>
        <end position="208"/>
    </location>
</feature>